<evidence type="ECO:0000256" key="2">
    <source>
        <dbReference type="SAM" id="Phobius"/>
    </source>
</evidence>
<keyword evidence="4" id="KW-1185">Reference proteome</keyword>
<evidence type="ECO:0000313" key="3">
    <source>
        <dbReference type="EMBL" id="KZW03813.1"/>
    </source>
</evidence>
<feature type="compositionally biased region" description="Low complexity" evidence="1">
    <location>
        <begin position="1"/>
        <end position="16"/>
    </location>
</feature>
<gene>
    <name evidence="3" type="ORF">EXIGLDRAFT_743518</name>
</gene>
<protein>
    <submittedName>
        <fullName evidence="3">Uncharacterized protein</fullName>
    </submittedName>
</protein>
<keyword evidence="2" id="KW-0472">Membrane</keyword>
<proteinExistence type="predicted"/>
<dbReference type="Proteomes" id="UP000077266">
    <property type="component" value="Unassembled WGS sequence"/>
</dbReference>
<accession>A0A165QM77</accession>
<name>A0A165QM77_EXIGL</name>
<dbReference type="InParanoid" id="A0A165QM77"/>
<feature type="region of interest" description="Disordered" evidence="1">
    <location>
        <begin position="1"/>
        <end position="23"/>
    </location>
</feature>
<organism evidence="3 4">
    <name type="scientific">Exidia glandulosa HHB12029</name>
    <dbReference type="NCBI Taxonomy" id="1314781"/>
    <lineage>
        <taxon>Eukaryota</taxon>
        <taxon>Fungi</taxon>
        <taxon>Dikarya</taxon>
        <taxon>Basidiomycota</taxon>
        <taxon>Agaricomycotina</taxon>
        <taxon>Agaricomycetes</taxon>
        <taxon>Auriculariales</taxon>
        <taxon>Exidiaceae</taxon>
        <taxon>Exidia</taxon>
    </lineage>
</organism>
<feature type="compositionally biased region" description="Low complexity" evidence="1">
    <location>
        <begin position="179"/>
        <end position="190"/>
    </location>
</feature>
<keyword evidence="2" id="KW-0812">Transmembrane</keyword>
<sequence length="210" mass="22702">MSTSTSTSALATPTSTEGPRRPPNISALVSVAGFVLPAIGLVLLCFFATVMVRCCARVMGRTPGGQQLHPAASNVTPPKERVRPELHDVWISPASGHAWRWEDMLGAQPLTVEIDVPAEKVASTPQQLNSDTPRLRFPRHFRNKSSRTPEVFPLAENEPKACTQLAVLVSFPTPPRQRTASAATSDATSDNQETFALGVTSLPWPHGYPK</sequence>
<feature type="transmembrane region" description="Helical" evidence="2">
    <location>
        <begin position="25"/>
        <end position="52"/>
    </location>
</feature>
<reference evidence="3 4" key="1">
    <citation type="journal article" date="2016" name="Mol. Biol. Evol.">
        <title>Comparative Genomics of Early-Diverging Mushroom-Forming Fungi Provides Insights into the Origins of Lignocellulose Decay Capabilities.</title>
        <authorList>
            <person name="Nagy L.G."/>
            <person name="Riley R."/>
            <person name="Tritt A."/>
            <person name="Adam C."/>
            <person name="Daum C."/>
            <person name="Floudas D."/>
            <person name="Sun H."/>
            <person name="Yadav J.S."/>
            <person name="Pangilinan J."/>
            <person name="Larsson K.H."/>
            <person name="Matsuura K."/>
            <person name="Barry K."/>
            <person name="Labutti K."/>
            <person name="Kuo R."/>
            <person name="Ohm R.A."/>
            <person name="Bhattacharya S.S."/>
            <person name="Shirouzu T."/>
            <person name="Yoshinaga Y."/>
            <person name="Martin F.M."/>
            <person name="Grigoriev I.V."/>
            <person name="Hibbett D.S."/>
        </authorList>
    </citation>
    <scope>NUCLEOTIDE SEQUENCE [LARGE SCALE GENOMIC DNA]</scope>
    <source>
        <strain evidence="3 4">HHB12029</strain>
    </source>
</reference>
<feature type="region of interest" description="Disordered" evidence="1">
    <location>
        <begin position="173"/>
        <end position="210"/>
    </location>
</feature>
<keyword evidence="2" id="KW-1133">Transmembrane helix</keyword>
<evidence type="ECO:0000256" key="1">
    <source>
        <dbReference type="SAM" id="MobiDB-lite"/>
    </source>
</evidence>
<dbReference type="EMBL" id="KV425882">
    <property type="protein sequence ID" value="KZW03813.1"/>
    <property type="molecule type" value="Genomic_DNA"/>
</dbReference>
<dbReference type="AlphaFoldDB" id="A0A165QM77"/>
<evidence type="ECO:0000313" key="4">
    <source>
        <dbReference type="Proteomes" id="UP000077266"/>
    </source>
</evidence>